<reference evidence="2 3" key="1">
    <citation type="submission" date="2017-05" db="EMBL/GenBank/DDBJ databases">
        <title>The Genome Sequence of Tsuchiyaea wingfieldii DSM 27421.</title>
        <authorList>
            <person name="Cuomo C."/>
            <person name="Passer A."/>
            <person name="Billmyre B."/>
            <person name="Heitman J."/>
        </authorList>
    </citation>
    <scope>NUCLEOTIDE SEQUENCE [LARGE SCALE GENOMIC DNA]</scope>
    <source>
        <strain evidence="2 3">DSM 27421</strain>
    </source>
</reference>
<gene>
    <name evidence="2" type="ORF">B9479_002474</name>
</gene>
<evidence type="ECO:0000313" key="2">
    <source>
        <dbReference type="EMBL" id="TYJ56863.1"/>
    </source>
</evidence>
<feature type="region of interest" description="Disordered" evidence="1">
    <location>
        <begin position="1"/>
        <end position="50"/>
    </location>
</feature>
<evidence type="ECO:0000313" key="3">
    <source>
        <dbReference type="Proteomes" id="UP000322245"/>
    </source>
</evidence>
<comment type="caution">
    <text evidence="2">The sequence shown here is derived from an EMBL/GenBank/DDBJ whole genome shotgun (WGS) entry which is preliminary data.</text>
</comment>
<feature type="compositionally biased region" description="Pro residues" evidence="1">
    <location>
        <begin position="1"/>
        <end position="13"/>
    </location>
</feature>
<proteinExistence type="predicted"/>
<dbReference type="Proteomes" id="UP000322245">
    <property type="component" value="Unassembled WGS sequence"/>
</dbReference>
<feature type="compositionally biased region" description="Polar residues" evidence="1">
    <location>
        <begin position="23"/>
        <end position="49"/>
    </location>
</feature>
<name>A0A5D3B408_9TREE</name>
<keyword evidence="3" id="KW-1185">Reference proteome</keyword>
<dbReference type="AlphaFoldDB" id="A0A5D3B408"/>
<sequence length="81" mass="8197">MPQPPPTAPPTGPPSTFRPGPSIPTTVPPTATSGHASVWSNPSQRSALSASLGEPFAGYHEYAATQGSGTRSRLEGSVVAV</sequence>
<accession>A0A5D3B408</accession>
<dbReference type="EMBL" id="NIDF01000019">
    <property type="protein sequence ID" value="TYJ56863.1"/>
    <property type="molecule type" value="Genomic_DNA"/>
</dbReference>
<evidence type="ECO:0000256" key="1">
    <source>
        <dbReference type="SAM" id="MobiDB-lite"/>
    </source>
</evidence>
<organism evidence="2 3">
    <name type="scientific">Cryptococcus floricola</name>
    <dbReference type="NCBI Taxonomy" id="2591691"/>
    <lineage>
        <taxon>Eukaryota</taxon>
        <taxon>Fungi</taxon>
        <taxon>Dikarya</taxon>
        <taxon>Basidiomycota</taxon>
        <taxon>Agaricomycotina</taxon>
        <taxon>Tremellomycetes</taxon>
        <taxon>Tremellales</taxon>
        <taxon>Cryptococcaceae</taxon>
        <taxon>Cryptococcus</taxon>
    </lineage>
</organism>
<protein>
    <submittedName>
        <fullName evidence="2">Uncharacterized protein</fullName>
    </submittedName>
</protein>